<protein>
    <submittedName>
        <fullName evidence="2">Transposase</fullName>
    </submittedName>
</protein>
<reference evidence="2 3" key="1">
    <citation type="submission" date="2020-07" db="EMBL/GenBank/DDBJ databases">
        <title>MOT database genomes.</title>
        <authorList>
            <person name="Joseph S."/>
            <person name="Aduse-Opoku J."/>
            <person name="Hashim A."/>
            <person name="Wade W."/>
            <person name="Curtis M."/>
        </authorList>
    </citation>
    <scope>NUCLEOTIDE SEQUENCE [LARGE SCALE GENOMIC DNA]</scope>
    <source>
        <strain evidence="2 3">CIP 106318</strain>
    </source>
</reference>
<accession>A0ABX2T484</accession>
<organism evidence="2 3">
    <name type="scientific">Gemelliphila palaticanis</name>
    <dbReference type="NCBI Taxonomy" id="81950"/>
    <lineage>
        <taxon>Bacteria</taxon>
        <taxon>Bacillati</taxon>
        <taxon>Bacillota</taxon>
        <taxon>Bacilli</taxon>
        <taxon>Bacillales</taxon>
        <taxon>Gemellaceae</taxon>
        <taxon>Gemelliphila</taxon>
    </lineage>
</organism>
<evidence type="ECO:0000313" key="2">
    <source>
        <dbReference type="EMBL" id="NYS48269.1"/>
    </source>
</evidence>
<gene>
    <name evidence="2" type="ORF">HZY85_08835</name>
</gene>
<feature type="non-terminal residue" evidence="2">
    <location>
        <position position="124"/>
    </location>
</feature>
<dbReference type="InterPro" id="IPR029261">
    <property type="entry name" value="Transposase_Znf"/>
</dbReference>
<feature type="domain" description="Transposase IS204/IS1001/IS1096/IS1165 zinc-finger" evidence="1">
    <location>
        <begin position="57"/>
        <end position="105"/>
    </location>
</feature>
<dbReference type="PANTHER" id="PTHR33498:SF1">
    <property type="entry name" value="TRANSPOSASE FOR INSERTION SEQUENCE ELEMENT IS1557"/>
    <property type="match status" value="1"/>
</dbReference>
<proteinExistence type="predicted"/>
<evidence type="ECO:0000259" key="1">
    <source>
        <dbReference type="Pfam" id="PF14690"/>
    </source>
</evidence>
<name>A0ABX2T484_9BACL</name>
<sequence>MNNYNTEIEIIKGEDITKSLLQIKDNNIQVENGHSIVKINNQKHFIFKGILTYTPEKCYCCGCNNINNTIVKNGFNELTKVNLLKISGIPAILELKKQRFKCKSCNKKFVATTPFVKKYCNISR</sequence>
<dbReference type="EMBL" id="JACBYF010000162">
    <property type="protein sequence ID" value="NYS48269.1"/>
    <property type="molecule type" value="Genomic_DNA"/>
</dbReference>
<dbReference type="InterPro" id="IPR047951">
    <property type="entry name" value="Transpos_ISL3"/>
</dbReference>
<keyword evidence="3" id="KW-1185">Reference proteome</keyword>
<dbReference type="RefSeq" id="WP_179942012.1">
    <property type="nucleotide sequence ID" value="NZ_JACBYF010000162.1"/>
</dbReference>
<dbReference type="PANTHER" id="PTHR33498">
    <property type="entry name" value="TRANSPOSASE FOR INSERTION SEQUENCE ELEMENT IS1557"/>
    <property type="match status" value="1"/>
</dbReference>
<dbReference type="Pfam" id="PF14690">
    <property type="entry name" value="Zn_ribbon_ISL3"/>
    <property type="match status" value="1"/>
</dbReference>
<evidence type="ECO:0000313" key="3">
    <source>
        <dbReference type="Proteomes" id="UP000531840"/>
    </source>
</evidence>
<comment type="caution">
    <text evidence="2">The sequence shown here is derived from an EMBL/GenBank/DDBJ whole genome shotgun (WGS) entry which is preliminary data.</text>
</comment>
<dbReference type="Proteomes" id="UP000531840">
    <property type="component" value="Unassembled WGS sequence"/>
</dbReference>